<dbReference type="InterPro" id="IPR016024">
    <property type="entry name" value="ARM-type_fold"/>
</dbReference>
<keyword evidence="10 14" id="KW-0862">Zinc</keyword>
<dbReference type="SMART" id="SM01263">
    <property type="entry name" value="Leuk-A4-hydro_C"/>
    <property type="match status" value="1"/>
</dbReference>
<dbReference type="Pfam" id="PF17900">
    <property type="entry name" value="Peptidase_M1_N"/>
    <property type="match status" value="1"/>
</dbReference>
<keyword evidence="15" id="KW-0732">Signal</keyword>
<dbReference type="GO" id="GO:0016285">
    <property type="term" value="F:alanyl aminopeptidase activity"/>
    <property type="evidence" value="ECO:0007669"/>
    <property type="project" value="UniProtKB-EC"/>
</dbReference>
<organism evidence="17 18">
    <name type="scientific">Faecalibacter macacae</name>
    <dbReference type="NCBI Taxonomy" id="1859289"/>
    <lineage>
        <taxon>Bacteria</taxon>
        <taxon>Pseudomonadati</taxon>
        <taxon>Bacteroidota</taxon>
        <taxon>Flavobacteriia</taxon>
        <taxon>Flavobacteriales</taxon>
        <taxon>Weeksellaceae</taxon>
        <taxon>Faecalibacter</taxon>
    </lineage>
</organism>
<dbReference type="InterPro" id="IPR038502">
    <property type="entry name" value="M1_LTA-4_hydro/amino_C_sf"/>
</dbReference>
<comment type="subcellular location">
    <subcellularLocation>
        <location evidence="2">Cytoplasm</location>
    </subcellularLocation>
</comment>
<dbReference type="SUPFAM" id="SSF55486">
    <property type="entry name" value="Metalloproteases ('zincins'), catalytic domain"/>
    <property type="match status" value="1"/>
</dbReference>
<comment type="catalytic activity">
    <reaction evidence="1">
        <text>Release of an N-terminal amino acid, Xaa-|-Yaa- from a peptide, amide or arylamide. Xaa is preferably Ala, but may be most amino acids including Pro (slow action). When a terminal hydrophobic residue is followed by a prolyl residue, the two may be released as an intact Xaa-Pro dipeptide.</text>
        <dbReference type="EC" id="3.4.11.2"/>
    </reaction>
</comment>
<feature type="binding site" evidence="13">
    <location>
        <begin position="569"/>
        <end position="571"/>
    </location>
    <ligand>
        <name>a peptide</name>
        <dbReference type="ChEBI" id="CHEBI:60466"/>
    </ligand>
</feature>
<keyword evidence="6" id="KW-0963">Cytoplasm</keyword>
<keyword evidence="8 14" id="KW-0479">Metal-binding</keyword>
<evidence type="ECO:0000256" key="10">
    <source>
        <dbReference type="ARBA" id="ARBA00022833"/>
    </source>
</evidence>
<dbReference type="InterPro" id="IPR014782">
    <property type="entry name" value="Peptidase_M1_dom"/>
</dbReference>
<keyword evidence="7" id="KW-0645">Protease</keyword>
<dbReference type="InterPro" id="IPR027268">
    <property type="entry name" value="Peptidase_M4/M1_CTD_sf"/>
</dbReference>
<dbReference type="PANTHER" id="PTHR45726">
    <property type="entry name" value="LEUKOTRIENE A-4 HYDROLASE"/>
    <property type="match status" value="1"/>
</dbReference>
<dbReference type="RefSeq" id="WP_121934483.1">
    <property type="nucleotide sequence ID" value="NZ_RDOJ01000007.1"/>
</dbReference>
<dbReference type="Pfam" id="PF01433">
    <property type="entry name" value="Peptidase_M1"/>
    <property type="match status" value="1"/>
</dbReference>
<evidence type="ECO:0000256" key="6">
    <source>
        <dbReference type="ARBA" id="ARBA00022490"/>
    </source>
</evidence>
<feature type="binding site" evidence="13">
    <location>
        <begin position="281"/>
        <end position="286"/>
    </location>
    <ligand>
        <name>a peptide</name>
        <dbReference type="ChEBI" id="CHEBI:60466"/>
    </ligand>
</feature>
<reference evidence="17 18" key="1">
    <citation type="submission" date="2018-10" db="EMBL/GenBank/DDBJ databases">
        <authorList>
            <person name="Chen X."/>
        </authorList>
    </citation>
    <scope>NUCLEOTIDE SEQUENCE [LARGE SCALE GENOMIC DNA]</scope>
    <source>
        <strain evidence="17 18">YIM 102668</strain>
    </source>
</reference>
<dbReference type="InterPro" id="IPR049980">
    <property type="entry name" value="LTA4H_cat"/>
</dbReference>
<comment type="cofactor">
    <cofactor evidence="14">
        <name>Zn(2+)</name>
        <dbReference type="ChEBI" id="CHEBI:29105"/>
    </cofactor>
    <text evidence="14">Binds 1 zinc ion per subunit.</text>
</comment>
<evidence type="ECO:0000256" key="12">
    <source>
        <dbReference type="PIRSR" id="PIRSR634015-1"/>
    </source>
</evidence>
<dbReference type="EC" id="3.4.11.2" evidence="4"/>
<evidence type="ECO:0000259" key="16">
    <source>
        <dbReference type="SMART" id="SM01263"/>
    </source>
</evidence>
<evidence type="ECO:0000256" key="15">
    <source>
        <dbReference type="SAM" id="SignalP"/>
    </source>
</evidence>
<feature type="binding site" evidence="14">
    <location>
        <position position="314"/>
    </location>
    <ligand>
        <name>Zn(2+)</name>
        <dbReference type="ChEBI" id="CHEBI:29105"/>
        <note>catalytic</note>
    </ligand>
</feature>
<dbReference type="SUPFAM" id="SSF48371">
    <property type="entry name" value="ARM repeat"/>
    <property type="match status" value="1"/>
</dbReference>
<dbReference type="CDD" id="cd09599">
    <property type="entry name" value="M1_LTA4H"/>
    <property type="match status" value="1"/>
</dbReference>
<evidence type="ECO:0000256" key="5">
    <source>
        <dbReference type="ARBA" id="ARBA00015611"/>
    </source>
</evidence>
<dbReference type="GO" id="GO:0008237">
    <property type="term" value="F:metallopeptidase activity"/>
    <property type="evidence" value="ECO:0007669"/>
    <property type="project" value="UniProtKB-KW"/>
</dbReference>
<evidence type="ECO:0000256" key="3">
    <source>
        <dbReference type="ARBA" id="ARBA00010136"/>
    </source>
</evidence>
<dbReference type="Gene3D" id="3.30.2010.30">
    <property type="match status" value="1"/>
</dbReference>
<feature type="binding site" evidence="14">
    <location>
        <position position="333"/>
    </location>
    <ligand>
        <name>Zn(2+)</name>
        <dbReference type="ChEBI" id="CHEBI:29105"/>
        <note>catalytic</note>
    </ligand>
</feature>
<evidence type="ECO:0000256" key="7">
    <source>
        <dbReference type="ARBA" id="ARBA00022670"/>
    </source>
</evidence>
<dbReference type="Gene3D" id="1.10.390.10">
    <property type="entry name" value="Neutral Protease Domain 2"/>
    <property type="match status" value="1"/>
</dbReference>
<evidence type="ECO:0000313" key="18">
    <source>
        <dbReference type="Proteomes" id="UP000275348"/>
    </source>
</evidence>
<dbReference type="PROSITE" id="PS51257">
    <property type="entry name" value="PROKAR_LIPOPROTEIN"/>
    <property type="match status" value="1"/>
</dbReference>
<evidence type="ECO:0000256" key="14">
    <source>
        <dbReference type="PIRSR" id="PIRSR634015-3"/>
    </source>
</evidence>
<dbReference type="PANTHER" id="PTHR45726:SF3">
    <property type="entry name" value="LEUKOTRIENE A-4 HYDROLASE"/>
    <property type="match status" value="1"/>
</dbReference>
<protein>
    <recommendedName>
        <fullName evidence="5">Aminopeptidase N</fullName>
        <ecNumber evidence="4">3.4.11.2</ecNumber>
    </recommendedName>
</protein>
<feature type="signal peptide" evidence="15">
    <location>
        <begin position="1"/>
        <end position="21"/>
    </location>
</feature>
<dbReference type="PRINTS" id="PR00756">
    <property type="entry name" value="ALADIPTASE"/>
</dbReference>
<dbReference type="Proteomes" id="UP000275348">
    <property type="component" value="Unassembled WGS sequence"/>
</dbReference>
<name>A0A3L9MBF9_9FLAO</name>
<feature type="domain" description="Peptidase M1 leukotriene A4 hydrolase/aminopeptidase C-terminal" evidence="16">
    <location>
        <begin position="464"/>
        <end position="612"/>
    </location>
</feature>
<evidence type="ECO:0000313" key="17">
    <source>
        <dbReference type="EMBL" id="RLZ10537.1"/>
    </source>
</evidence>
<dbReference type="GO" id="GO:0008270">
    <property type="term" value="F:zinc ion binding"/>
    <property type="evidence" value="ECO:0007669"/>
    <property type="project" value="InterPro"/>
</dbReference>
<evidence type="ECO:0000256" key="4">
    <source>
        <dbReference type="ARBA" id="ARBA00012564"/>
    </source>
</evidence>
<dbReference type="Gene3D" id="2.60.40.1730">
    <property type="entry name" value="tricorn interacting facor f3 domain"/>
    <property type="match status" value="1"/>
</dbReference>
<feature type="active site" description="Proton acceptor" evidence="12">
    <location>
        <position position="311"/>
    </location>
</feature>
<dbReference type="FunFam" id="3.30.2010.30:FF:000001">
    <property type="entry name" value="Leukotriene A(4) hydrolase"/>
    <property type="match status" value="1"/>
</dbReference>
<dbReference type="InterPro" id="IPR034015">
    <property type="entry name" value="M1_LTA4H"/>
</dbReference>
<dbReference type="OrthoDB" id="100605at2"/>
<evidence type="ECO:0000256" key="11">
    <source>
        <dbReference type="ARBA" id="ARBA00023049"/>
    </source>
</evidence>
<dbReference type="GO" id="GO:0005737">
    <property type="term" value="C:cytoplasm"/>
    <property type="evidence" value="ECO:0007669"/>
    <property type="project" value="UniProtKB-SubCell"/>
</dbReference>
<evidence type="ECO:0000256" key="13">
    <source>
        <dbReference type="PIRSR" id="PIRSR634015-2"/>
    </source>
</evidence>
<proteinExistence type="inferred from homology"/>
<dbReference type="InterPro" id="IPR015211">
    <property type="entry name" value="Peptidase_M1_C"/>
</dbReference>
<dbReference type="AlphaFoldDB" id="A0A3L9MBF9"/>
<feature type="chain" id="PRO_5017952243" description="Aminopeptidase N" evidence="15">
    <location>
        <begin position="22"/>
        <end position="617"/>
    </location>
</feature>
<sequence length="617" mass="70265">MRKIALLAVGAALTVACNKQAVDVTTNEEVRDSQTFADISKAKVKHLSLDIETDFEKQIIKGSAQYSFENNDAKEIIFDTEKLTIDSVVLANGKKTKFTLGTQDEIKGQPLHIEVTPNDTIVKIYYKTSPEANALQWLDASQTNDKKAPFLLTQGQAILTRSYIPIQDTPSIRITYDAKVKVPQGLMALMSAINPKEKSADGIYTFKMPQPIAPYLVALAVGDVEYKAVDHRTGVYAEPGMLEAATWEFALMGKMVDAAEKLYGEYPWEQFDVLVLPPSFPFGGMENPRLTFATPTAIVGDRSMTNLIAHELAHSWSGNLVTNSTWDDFWVNEGFTVYFERRIMEELEGKDYADMISVIGFQDLETSMRNIPEKYTSLKVNMTGANPDDAFSDVPYDKGYLFLKMLEDRYGREKFDQFLIEYFSSHAFQTMTTEKFVNYMKANLTNGEDDFVQEWIYTTGWPKNLVKPTSKLFDLAEAQFNQDIKNGRNNIAPSKIEINTKSTNEWVHFIRLIDPKKNTIEDLKYLDEVYGFTNSKNPEIQTAWFEKSFLMKYDVVNANAKEFLTRVGRRKFLEPLYLALKESNQMALAHDIYKSARPNYHFVARNTIDSMLNYNAK</sequence>
<dbReference type="InterPro" id="IPR045357">
    <property type="entry name" value="Aminopeptidase_N-like_N"/>
</dbReference>
<gene>
    <name evidence="17" type="ORF">EAH69_07030</name>
</gene>
<dbReference type="InterPro" id="IPR001930">
    <property type="entry name" value="Peptidase_M1"/>
</dbReference>
<comment type="caution">
    <text evidence="17">The sequence shown here is derived from an EMBL/GenBank/DDBJ whole genome shotgun (WGS) entry which is preliminary data.</text>
</comment>
<dbReference type="InterPro" id="IPR042097">
    <property type="entry name" value="Aminopeptidase_N-like_N_sf"/>
</dbReference>
<dbReference type="Gene3D" id="1.25.40.320">
    <property type="entry name" value="Peptidase M1, leukotriene A4 hydrolase/aminopeptidase C-terminal domain"/>
    <property type="match status" value="1"/>
</dbReference>
<keyword evidence="9" id="KW-0378">Hydrolase</keyword>
<feature type="binding site" evidence="14">
    <location>
        <position position="310"/>
    </location>
    <ligand>
        <name>Zn(2+)</name>
        <dbReference type="ChEBI" id="CHEBI:29105"/>
        <note>catalytic</note>
    </ligand>
</feature>
<feature type="active site" description="Proton donor" evidence="12">
    <location>
        <position position="396"/>
    </location>
</feature>
<evidence type="ECO:0000256" key="1">
    <source>
        <dbReference type="ARBA" id="ARBA00000098"/>
    </source>
</evidence>
<evidence type="ECO:0000256" key="2">
    <source>
        <dbReference type="ARBA" id="ARBA00004496"/>
    </source>
</evidence>
<accession>A0A3L9MBF9</accession>
<feature type="binding site" evidence="13">
    <location>
        <begin position="154"/>
        <end position="156"/>
    </location>
    <ligand>
        <name>a peptide</name>
        <dbReference type="ChEBI" id="CHEBI:60466"/>
    </ligand>
</feature>
<dbReference type="SUPFAM" id="SSF63737">
    <property type="entry name" value="Leukotriene A4 hydrolase N-terminal domain"/>
    <property type="match status" value="1"/>
</dbReference>
<comment type="similarity">
    <text evidence="3">Belongs to the peptidase M1 family.</text>
</comment>
<keyword evidence="11" id="KW-0482">Metalloprotease</keyword>
<dbReference type="EMBL" id="RDOJ01000007">
    <property type="protein sequence ID" value="RLZ10537.1"/>
    <property type="molecule type" value="Genomic_DNA"/>
</dbReference>
<keyword evidence="18" id="KW-1185">Reference proteome</keyword>
<evidence type="ECO:0000256" key="9">
    <source>
        <dbReference type="ARBA" id="ARBA00022801"/>
    </source>
</evidence>
<dbReference type="Pfam" id="PF09127">
    <property type="entry name" value="Leuk-A4-hydro_C"/>
    <property type="match status" value="1"/>
</dbReference>
<dbReference type="GO" id="GO:0006508">
    <property type="term" value="P:proteolysis"/>
    <property type="evidence" value="ECO:0007669"/>
    <property type="project" value="UniProtKB-KW"/>
</dbReference>
<evidence type="ECO:0000256" key="8">
    <source>
        <dbReference type="ARBA" id="ARBA00022723"/>
    </source>
</evidence>